<evidence type="ECO:0000259" key="1">
    <source>
        <dbReference type="Pfam" id="PF13173"/>
    </source>
</evidence>
<accession>A0A9D1DTY2</accession>
<dbReference type="SUPFAM" id="SSF52540">
    <property type="entry name" value="P-loop containing nucleoside triphosphate hydrolases"/>
    <property type="match status" value="1"/>
</dbReference>
<sequence length="403" mass="47172">MKDKKIIRTNYLNELSNYKDKDLIKVLTGIRRSGKSTILEQYSDLLKKEGVNENNIIYINFEDNNYKDLLDSDKLHTYILDNTDSKVKNYIFLDEIQNVPLFQKCIDSLYLRKYLDIYITGSNSYMLSGELATYLTGRYIEIHVLPLSFKEYLSYYGESDELKKYNDYIMYGGFPYLINLDNDGEKLKYLDSIYNTVIVKDIINRKKIKDVLVLESVCKFLFDNIGSLVSINKISNTLTSLGRSSSTHTIEEYVGALLNSYILYKVNRFDVKGKGLLKTQEKYYLSDLGLRTYLLGRNHNKDLGHILENIIFLELKRKGYRVYVGKNEEKEVDFVVETGDDYIYIQVSLSVRDEKTLERELRPLETIQDHYKKYLITLDYDTNNYNGIKQISAMDFLLGRVEL</sequence>
<reference evidence="3" key="1">
    <citation type="submission" date="2020-10" db="EMBL/GenBank/DDBJ databases">
        <authorList>
            <person name="Gilroy R."/>
        </authorList>
    </citation>
    <scope>NUCLEOTIDE SEQUENCE</scope>
    <source>
        <strain evidence="3">CHK184-20233</strain>
    </source>
</reference>
<dbReference type="Pfam" id="PF13173">
    <property type="entry name" value="AAA_14"/>
    <property type="match status" value="1"/>
</dbReference>
<dbReference type="PANTHER" id="PTHR33295:SF20">
    <property type="entry name" value="ATPASE"/>
    <property type="match status" value="1"/>
</dbReference>
<dbReference type="PANTHER" id="PTHR33295">
    <property type="entry name" value="ATPASE"/>
    <property type="match status" value="1"/>
</dbReference>
<comment type="caution">
    <text evidence="3">The sequence shown here is derived from an EMBL/GenBank/DDBJ whole genome shotgun (WGS) entry which is preliminary data.</text>
</comment>
<keyword evidence="3" id="KW-0067">ATP-binding</keyword>
<keyword evidence="3" id="KW-0547">Nucleotide-binding</keyword>
<dbReference type="Pfam" id="PF13635">
    <property type="entry name" value="DUF4143"/>
    <property type="match status" value="1"/>
</dbReference>
<reference evidence="3" key="2">
    <citation type="journal article" date="2021" name="PeerJ">
        <title>Extensive microbial diversity within the chicken gut microbiome revealed by metagenomics and culture.</title>
        <authorList>
            <person name="Gilroy R."/>
            <person name="Ravi A."/>
            <person name="Getino M."/>
            <person name="Pursley I."/>
            <person name="Horton D.L."/>
            <person name="Alikhan N.F."/>
            <person name="Baker D."/>
            <person name="Gharbi K."/>
            <person name="Hall N."/>
            <person name="Watson M."/>
            <person name="Adriaenssens E.M."/>
            <person name="Foster-Nyarko E."/>
            <person name="Jarju S."/>
            <person name="Secka A."/>
            <person name="Antonio M."/>
            <person name="Oren A."/>
            <person name="Chaudhuri R.R."/>
            <person name="La Ragione R."/>
            <person name="Hildebrand F."/>
            <person name="Pallen M.J."/>
        </authorList>
    </citation>
    <scope>NUCLEOTIDE SEQUENCE</scope>
    <source>
        <strain evidence="3">CHK184-20233</strain>
    </source>
</reference>
<evidence type="ECO:0000259" key="2">
    <source>
        <dbReference type="Pfam" id="PF13635"/>
    </source>
</evidence>
<gene>
    <name evidence="3" type="ORF">IAB38_02550</name>
</gene>
<feature type="domain" description="AAA" evidence="1">
    <location>
        <begin position="24"/>
        <end position="153"/>
    </location>
</feature>
<dbReference type="InterPro" id="IPR041682">
    <property type="entry name" value="AAA_14"/>
</dbReference>
<dbReference type="EMBL" id="DVHC01000027">
    <property type="protein sequence ID" value="HIR58907.1"/>
    <property type="molecule type" value="Genomic_DNA"/>
</dbReference>
<dbReference type="Proteomes" id="UP000824232">
    <property type="component" value="Unassembled WGS sequence"/>
</dbReference>
<dbReference type="GO" id="GO:0005524">
    <property type="term" value="F:ATP binding"/>
    <property type="evidence" value="ECO:0007669"/>
    <property type="project" value="UniProtKB-KW"/>
</dbReference>
<dbReference type="Gene3D" id="3.40.50.300">
    <property type="entry name" value="P-loop containing nucleotide triphosphate hydrolases"/>
    <property type="match status" value="1"/>
</dbReference>
<feature type="domain" description="DUF4143" evidence="2">
    <location>
        <begin position="200"/>
        <end position="348"/>
    </location>
</feature>
<evidence type="ECO:0000313" key="4">
    <source>
        <dbReference type="Proteomes" id="UP000824232"/>
    </source>
</evidence>
<organism evidence="3 4">
    <name type="scientific">Candidatus Onthousia excrementipullorum</name>
    <dbReference type="NCBI Taxonomy" id="2840884"/>
    <lineage>
        <taxon>Bacteria</taxon>
        <taxon>Bacillati</taxon>
        <taxon>Bacillota</taxon>
        <taxon>Bacilli</taxon>
        <taxon>Candidatus Onthousia</taxon>
    </lineage>
</organism>
<protein>
    <submittedName>
        <fullName evidence="3">ATP-binding protein</fullName>
    </submittedName>
</protein>
<evidence type="ECO:0000313" key="3">
    <source>
        <dbReference type="EMBL" id="HIR58907.1"/>
    </source>
</evidence>
<name>A0A9D1DTY2_9FIRM</name>
<dbReference type="InterPro" id="IPR027417">
    <property type="entry name" value="P-loop_NTPase"/>
</dbReference>
<proteinExistence type="predicted"/>
<dbReference type="InterPro" id="IPR025420">
    <property type="entry name" value="DUF4143"/>
</dbReference>
<dbReference type="AlphaFoldDB" id="A0A9D1DTY2"/>